<evidence type="ECO:0000259" key="6">
    <source>
        <dbReference type="PROSITE" id="PS50893"/>
    </source>
</evidence>
<protein>
    <submittedName>
        <fullName evidence="7">Sugar ABC transporter ATP-binding protein</fullName>
    </submittedName>
</protein>
<dbReference type="Gene3D" id="3.40.50.300">
    <property type="entry name" value="P-loop containing nucleotide triphosphate hydrolases"/>
    <property type="match status" value="1"/>
</dbReference>
<dbReference type="InterPro" id="IPR029439">
    <property type="entry name" value="Wzt_C"/>
</dbReference>
<keyword evidence="4 7" id="KW-0067">ATP-binding</keyword>
<evidence type="ECO:0000313" key="8">
    <source>
        <dbReference type="Proteomes" id="UP000788419"/>
    </source>
</evidence>
<dbReference type="PANTHER" id="PTHR46743:SF2">
    <property type="entry name" value="TEICHOIC ACIDS EXPORT ATP-BINDING PROTEIN TAGH"/>
    <property type="match status" value="1"/>
</dbReference>
<organism evidence="7 8">
    <name type="scientific">Pseudoxanthomonas daejeonensis</name>
    <dbReference type="NCBI Taxonomy" id="266062"/>
    <lineage>
        <taxon>Bacteria</taxon>
        <taxon>Pseudomonadati</taxon>
        <taxon>Pseudomonadota</taxon>
        <taxon>Gammaproteobacteria</taxon>
        <taxon>Lysobacterales</taxon>
        <taxon>Lysobacteraceae</taxon>
        <taxon>Pseudoxanthomonas</taxon>
    </lineage>
</organism>
<comment type="similarity">
    <text evidence="1">Belongs to the ABC transporter superfamily.</text>
</comment>
<dbReference type="EMBL" id="PDWN01000002">
    <property type="protein sequence ID" value="KAF1696954.1"/>
    <property type="molecule type" value="Genomic_DNA"/>
</dbReference>
<dbReference type="CDD" id="cd03220">
    <property type="entry name" value="ABC_KpsT_Wzt"/>
    <property type="match status" value="1"/>
</dbReference>
<dbReference type="InterPro" id="IPR003593">
    <property type="entry name" value="AAA+_ATPase"/>
</dbReference>
<sequence>MSSEAVIRASNLGKRFEIFSSPSDRLLHMLTSPVSRALGSRAKSRGREVWAVRNVDFDVVRGETLGIVGRNGSGKSTLLQMICGTLSPTEGDFSLSGRIAALLELGAGFNPEFTGRENVLLNGMLLGLSRDAVESRFDEIAAFADIGQYIDEPTKTYSSGMFVRLAFAVATSVDADVLIVDEALAVGDARFQARCMKRIRQIQDGGASVLFVSHDVSTVRTLCQRALWLDSGRMRMLGPVLQVTSRYMESIFADDPDASPDRPVVEGVAADAAGDGPEVGEVAAGAEEPTEAEAETERVSDLGDGSPVHSPDEYDQMRHVVESAPAGIDSRPVSHWGEQVGLIESAEILDGDGQPLDLARWGECCRIRIRFSLPHEYSPETFGVAFSIKDLKGSDIIVSSSHDRDGGGDMHWSADERVTVEFEFENGLVEGKYFLVAALERRTGPVVEYYEYLEGARYFSSVADKRYFGVYQPRISHSYSESTRVG</sequence>
<gene>
    <name evidence="7" type="ORF">CSC65_02645</name>
</gene>
<dbReference type="CDD" id="cd10147">
    <property type="entry name" value="Wzt_C-like"/>
    <property type="match status" value="1"/>
</dbReference>
<accession>A0ABQ6ZB42</accession>
<evidence type="ECO:0000313" key="7">
    <source>
        <dbReference type="EMBL" id="KAF1696954.1"/>
    </source>
</evidence>
<dbReference type="InterPro" id="IPR003439">
    <property type="entry name" value="ABC_transporter-like_ATP-bd"/>
</dbReference>
<dbReference type="RefSeq" id="WP_162408426.1">
    <property type="nucleotide sequence ID" value="NZ_PDWN01000002.1"/>
</dbReference>
<dbReference type="Gene3D" id="2.70.50.60">
    <property type="entry name" value="abc- transporter (atp binding component) like domain"/>
    <property type="match status" value="1"/>
</dbReference>
<feature type="domain" description="ABC transporter" evidence="6">
    <location>
        <begin position="29"/>
        <end position="256"/>
    </location>
</feature>
<dbReference type="SUPFAM" id="SSF52540">
    <property type="entry name" value="P-loop containing nucleoside triphosphate hydrolases"/>
    <property type="match status" value="1"/>
</dbReference>
<keyword evidence="3" id="KW-0547">Nucleotide-binding</keyword>
<evidence type="ECO:0000256" key="4">
    <source>
        <dbReference type="ARBA" id="ARBA00022840"/>
    </source>
</evidence>
<evidence type="ECO:0000256" key="1">
    <source>
        <dbReference type="ARBA" id="ARBA00005417"/>
    </source>
</evidence>
<dbReference type="Pfam" id="PF00005">
    <property type="entry name" value="ABC_tran"/>
    <property type="match status" value="1"/>
</dbReference>
<keyword evidence="8" id="KW-1185">Reference proteome</keyword>
<reference evidence="7 8" key="1">
    <citation type="submission" date="2017-10" db="EMBL/GenBank/DDBJ databases">
        <title>Whole genome sequencing of members of genus Pseudoxanthomonas.</title>
        <authorList>
            <person name="Kumar S."/>
            <person name="Bansal K."/>
            <person name="Kaur A."/>
            <person name="Patil P."/>
            <person name="Sharma S."/>
            <person name="Patil P.B."/>
        </authorList>
    </citation>
    <scope>NUCLEOTIDE SEQUENCE [LARGE SCALE GENOMIC DNA]</scope>
    <source>
        <strain evidence="7 8">DSM 17801</strain>
    </source>
</reference>
<dbReference type="SMART" id="SM00382">
    <property type="entry name" value="AAA"/>
    <property type="match status" value="1"/>
</dbReference>
<evidence type="ECO:0000256" key="2">
    <source>
        <dbReference type="ARBA" id="ARBA00022448"/>
    </source>
</evidence>
<dbReference type="InterPro" id="IPR015860">
    <property type="entry name" value="ABC_transpr_TagH-like"/>
</dbReference>
<dbReference type="PROSITE" id="PS50893">
    <property type="entry name" value="ABC_TRANSPORTER_2"/>
    <property type="match status" value="1"/>
</dbReference>
<dbReference type="InterPro" id="IPR017871">
    <property type="entry name" value="ABC_transporter-like_CS"/>
</dbReference>
<dbReference type="PANTHER" id="PTHR46743">
    <property type="entry name" value="TEICHOIC ACIDS EXPORT ATP-BINDING PROTEIN TAGH"/>
    <property type="match status" value="1"/>
</dbReference>
<dbReference type="InterPro" id="IPR050683">
    <property type="entry name" value="Bact_Polysacc_Export_ATP-bd"/>
</dbReference>
<evidence type="ECO:0000256" key="3">
    <source>
        <dbReference type="ARBA" id="ARBA00022741"/>
    </source>
</evidence>
<feature type="compositionally biased region" description="Low complexity" evidence="5">
    <location>
        <begin position="271"/>
        <end position="287"/>
    </location>
</feature>
<dbReference type="PROSITE" id="PS00211">
    <property type="entry name" value="ABC_TRANSPORTER_1"/>
    <property type="match status" value="1"/>
</dbReference>
<proteinExistence type="inferred from homology"/>
<keyword evidence="2" id="KW-0813">Transport</keyword>
<evidence type="ECO:0000256" key="5">
    <source>
        <dbReference type="SAM" id="MobiDB-lite"/>
    </source>
</evidence>
<dbReference type="GO" id="GO:0005524">
    <property type="term" value="F:ATP binding"/>
    <property type="evidence" value="ECO:0007669"/>
    <property type="project" value="UniProtKB-KW"/>
</dbReference>
<dbReference type="Pfam" id="PF14524">
    <property type="entry name" value="Wzt_C"/>
    <property type="match status" value="1"/>
</dbReference>
<dbReference type="Proteomes" id="UP000788419">
    <property type="component" value="Unassembled WGS sequence"/>
</dbReference>
<name>A0ABQ6ZB42_9GAMM</name>
<feature type="region of interest" description="Disordered" evidence="5">
    <location>
        <begin position="271"/>
        <end position="313"/>
    </location>
</feature>
<dbReference type="InterPro" id="IPR027417">
    <property type="entry name" value="P-loop_NTPase"/>
</dbReference>
<comment type="caution">
    <text evidence="7">The sequence shown here is derived from an EMBL/GenBank/DDBJ whole genome shotgun (WGS) entry which is preliminary data.</text>
</comment>